<organism evidence="2 3">
    <name type="scientific">Mycolicibacterium bacteremicum</name>
    <name type="common">Mycobacterium bacteremicum</name>
    <dbReference type="NCBI Taxonomy" id="564198"/>
    <lineage>
        <taxon>Bacteria</taxon>
        <taxon>Bacillati</taxon>
        <taxon>Actinomycetota</taxon>
        <taxon>Actinomycetes</taxon>
        <taxon>Mycobacteriales</taxon>
        <taxon>Mycobacteriaceae</taxon>
        <taxon>Mycolicibacterium</taxon>
    </lineage>
</organism>
<dbReference type="RefSeq" id="WP_083057081.1">
    <property type="nucleotide sequence ID" value="NZ_JACKVM010000014.1"/>
</dbReference>
<proteinExistence type="predicted"/>
<evidence type="ECO:0000256" key="1">
    <source>
        <dbReference type="SAM" id="MobiDB-lite"/>
    </source>
</evidence>
<dbReference type="AlphaFoldDB" id="A0A1W9Z0E3"/>
<name>A0A1W9Z0E3_MYCBA</name>
<dbReference type="STRING" id="564198.BST17_08615"/>
<feature type="compositionally biased region" description="Acidic residues" evidence="1">
    <location>
        <begin position="46"/>
        <end position="56"/>
    </location>
</feature>
<reference evidence="2 3" key="1">
    <citation type="submission" date="2017-02" db="EMBL/GenBank/DDBJ databases">
        <title>The new phylogeny of genus Mycobacterium.</title>
        <authorList>
            <person name="Tortoli E."/>
            <person name="Trovato A."/>
            <person name="Cirillo D.M."/>
        </authorList>
    </citation>
    <scope>NUCLEOTIDE SEQUENCE [LARGE SCALE GENOMIC DNA]</scope>
    <source>
        <strain evidence="2 3">DSM 45578</strain>
    </source>
</reference>
<dbReference type="Proteomes" id="UP000192366">
    <property type="component" value="Unassembled WGS sequence"/>
</dbReference>
<gene>
    <name evidence="2" type="ORF">BST17_08615</name>
</gene>
<evidence type="ECO:0000313" key="3">
    <source>
        <dbReference type="Proteomes" id="UP000192366"/>
    </source>
</evidence>
<dbReference type="OrthoDB" id="7605636at2"/>
<comment type="caution">
    <text evidence="2">The sequence shown here is derived from an EMBL/GenBank/DDBJ whole genome shotgun (WGS) entry which is preliminary data.</text>
</comment>
<dbReference type="EMBL" id="MVHJ01000005">
    <property type="protein sequence ID" value="ORA05806.1"/>
    <property type="molecule type" value="Genomic_DNA"/>
</dbReference>
<sequence length="105" mass="10943">MATNKSEYALYLNDKDGSLVTVMPGEDIPSWAKVTNPYVLGKDSEEPGSGESEEVESSGPPPRAGKGSGEAAWRAYAEEQGVDVSGAEGRDDIIDALDAAGVPVE</sequence>
<protein>
    <submittedName>
        <fullName evidence="2">Uncharacterized protein</fullName>
    </submittedName>
</protein>
<keyword evidence="3" id="KW-1185">Reference proteome</keyword>
<accession>A0A1W9Z0E3</accession>
<feature type="region of interest" description="Disordered" evidence="1">
    <location>
        <begin position="39"/>
        <end position="72"/>
    </location>
</feature>
<evidence type="ECO:0000313" key="2">
    <source>
        <dbReference type="EMBL" id="ORA05806.1"/>
    </source>
</evidence>